<dbReference type="InterPro" id="IPR025944">
    <property type="entry name" value="Sigma_54_int_dom_CS"/>
</dbReference>
<dbReference type="PANTHER" id="PTHR32071">
    <property type="entry name" value="TRANSCRIPTIONAL REGULATORY PROTEIN"/>
    <property type="match status" value="1"/>
</dbReference>
<keyword evidence="8" id="KW-0238">DNA-binding</keyword>
<dbReference type="GO" id="GO:0005524">
    <property type="term" value="F:ATP binding"/>
    <property type="evidence" value="ECO:0007669"/>
    <property type="project" value="UniProtKB-KW"/>
</dbReference>
<dbReference type="Pfam" id="PF25601">
    <property type="entry name" value="AAA_lid_14"/>
    <property type="match status" value="1"/>
</dbReference>
<dbReference type="SUPFAM" id="SSF46689">
    <property type="entry name" value="Homeodomain-like"/>
    <property type="match status" value="1"/>
</dbReference>
<dbReference type="AlphaFoldDB" id="A0A840BSK6"/>
<evidence type="ECO:0000313" key="8">
    <source>
        <dbReference type="EMBL" id="MBB4014508.1"/>
    </source>
</evidence>
<keyword evidence="2" id="KW-0067">ATP-binding</keyword>
<gene>
    <name evidence="8" type="ORF">GGR36_003854</name>
</gene>
<dbReference type="Gene3D" id="1.10.10.60">
    <property type="entry name" value="Homeodomain-like"/>
    <property type="match status" value="1"/>
</dbReference>
<keyword evidence="9" id="KW-1185">Reference proteome</keyword>
<keyword evidence="4" id="KW-0804">Transcription</keyword>
<keyword evidence="3" id="KW-0805">Transcription regulation</keyword>
<feature type="modified residue" description="4-aspartylphosphate" evidence="5">
    <location>
        <position position="52"/>
    </location>
</feature>
<dbReference type="SMART" id="SM00382">
    <property type="entry name" value="AAA"/>
    <property type="match status" value="1"/>
</dbReference>
<dbReference type="FunFam" id="3.40.50.300:FF:000006">
    <property type="entry name" value="DNA-binding transcriptional regulator NtrC"/>
    <property type="match status" value="1"/>
</dbReference>
<dbReference type="InterPro" id="IPR003593">
    <property type="entry name" value="AAA+_ATPase"/>
</dbReference>
<evidence type="ECO:0000256" key="5">
    <source>
        <dbReference type="PROSITE-ProRule" id="PRU00169"/>
    </source>
</evidence>
<proteinExistence type="predicted"/>
<dbReference type="InterPro" id="IPR058031">
    <property type="entry name" value="AAA_lid_NorR"/>
</dbReference>
<sequence>MARILVADDDEGVRSFLAEALARDGHQIVEAADGIAALDALRGDVFELVLSDLRMPGVDGIQVLRAARALQPAPEVLLLTAYGAVPTAVEAIKLGASDFLEKPVASPAAIRDKVRGLLAQRASSAAMPNAGHTQLSWGAPAMQAVVHAVERVSRTAATVLLQGETGTGKEVVARAIHAASPRAAGPFIAINCAVLTESLLESELFGHEKGAFTGAHAQRIGRIELARGGSFFLDEVGELQPPMQAKLLRVIEERSFERVGGSRAISADVRWIAATHRDLRAMVRDGRFREDLYHRLAVFPIRLPPLRERPEDIEPIARALLHQLAAAAGRSSISLTDDALARIRGARWPGNVRELRNALERALIVADGDRLCAGDIVLEHDFDEGPALGDQVESLEDIERRSIARALDAVGGHRGEAAKRLGIGLRTLYDKIKRYGL</sequence>
<dbReference type="InterPro" id="IPR002197">
    <property type="entry name" value="HTH_Fis"/>
</dbReference>
<name>A0A840BSK6_9RHOO</name>
<dbReference type="PROSITE" id="PS50110">
    <property type="entry name" value="RESPONSE_REGULATORY"/>
    <property type="match status" value="1"/>
</dbReference>
<dbReference type="Pfam" id="PF00158">
    <property type="entry name" value="Sigma54_activat"/>
    <property type="match status" value="1"/>
</dbReference>
<dbReference type="PRINTS" id="PR01590">
    <property type="entry name" value="HTHFIS"/>
</dbReference>
<dbReference type="CDD" id="cd00009">
    <property type="entry name" value="AAA"/>
    <property type="match status" value="1"/>
</dbReference>
<evidence type="ECO:0000256" key="2">
    <source>
        <dbReference type="ARBA" id="ARBA00022840"/>
    </source>
</evidence>
<dbReference type="Gene3D" id="3.40.50.300">
    <property type="entry name" value="P-loop containing nucleotide triphosphate hydrolases"/>
    <property type="match status" value="1"/>
</dbReference>
<accession>A0A840BSK6</accession>
<dbReference type="InterPro" id="IPR001789">
    <property type="entry name" value="Sig_transdc_resp-reg_receiver"/>
</dbReference>
<dbReference type="GO" id="GO:0043565">
    <property type="term" value="F:sequence-specific DNA binding"/>
    <property type="evidence" value="ECO:0007669"/>
    <property type="project" value="InterPro"/>
</dbReference>
<reference evidence="8 9" key="1">
    <citation type="submission" date="2020-08" db="EMBL/GenBank/DDBJ databases">
        <title>Genomic Encyclopedia of Type Strains, Phase IV (KMG-IV): sequencing the most valuable type-strain genomes for metagenomic binning, comparative biology and taxonomic classification.</title>
        <authorList>
            <person name="Goeker M."/>
        </authorList>
    </citation>
    <scope>NUCLEOTIDE SEQUENCE [LARGE SCALE GENOMIC DNA]</scope>
    <source>
        <strain evidence="8 9">DSM 106739</strain>
    </source>
</reference>
<dbReference type="GO" id="GO:0000160">
    <property type="term" value="P:phosphorelay signal transduction system"/>
    <property type="evidence" value="ECO:0007669"/>
    <property type="project" value="InterPro"/>
</dbReference>
<dbReference type="PANTHER" id="PTHR32071:SF122">
    <property type="entry name" value="SIGMA FACTOR"/>
    <property type="match status" value="1"/>
</dbReference>
<evidence type="ECO:0000256" key="3">
    <source>
        <dbReference type="ARBA" id="ARBA00023015"/>
    </source>
</evidence>
<dbReference type="Proteomes" id="UP000561045">
    <property type="component" value="Unassembled WGS sequence"/>
</dbReference>
<dbReference type="EMBL" id="JACIET010000002">
    <property type="protein sequence ID" value="MBB4014508.1"/>
    <property type="molecule type" value="Genomic_DNA"/>
</dbReference>
<dbReference type="SUPFAM" id="SSF52172">
    <property type="entry name" value="CheY-like"/>
    <property type="match status" value="1"/>
</dbReference>
<dbReference type="Pfam" id="PF00072">
    <property type="entry name" value="Response_reg"/>
    <property type="match status" value="1"/>
</dbReference>
<keyword evidence="5" id="KW-0597">Phosphoprotein</keyword>
<comment type="caution">
    <text evidence="8">The sequence shown here is derived from an EMBL/GenBank/DDBJ whole genome shotgun (WGS) entry which is preliminary data.</text>
</comment>
<dbReference type="PROSITE" id="PS00688">
    <property type="entry name" value="SIGMA54_INTERACT_3"/>
    <property type="match status" value="1"/>
</dbReference>
<keyword evidence="1" id="KW-0547">Nucleotide-binding</keyword>
<dbReference type="PROSITE" id="PS00675">
    <property type="entry name" value="SIGMA54_INTERACT_1"/>
    <property type="match status" value="1"/>
</dbReference>
<dbReference type="Pfam" id="PF02954">
    <property type="entry name" value="HTH_8"/>
    <property type="match status" value="1"/>
</dbReference>
<evidence type="ECO:0000256" key="1">
    <source>
        <dbReference type="ARBA" id="ARBA00022741"/>
    </source>
</evidence>
<dbReference type="GO" id="GO:0006355">
    <property type="term" value="P:regulation of DNA-templated transcription"/>
    <property type="evidence" value="ECO:0007669"/>
    <property type="project" value="InterPro"/>
</dbReference>
<dbReference type="InterPro" id="IPR011006">
    <property type="entry name" value="CheY-like_superfamily"/>
</dbReference>
<dbReference type="InterPro" id="IPR027417">
    <property type="entry name" value="P-loop_NTPase"/>
</dbReference>
<dbReference type="RefSeq" id="WP_183636725.1">
    <property type="nucleotide sequence ID" value="NZ_BAABLE010000009.1"/>
</dbReference>
<evidence type="ECO:0000256" key="4">
    <source>
        <dbReference type="ARBA" id="ARBA00023163"/>
    </source>
</evidence>
<dbReference type="PROSITE" id="PS50045">
    <property type="entry name" value="SIGMA54_INTERACT_4"/>
    <property type="match status" value="1"/>
</dbReference>
<dbReference type="SUPFAM" id="SSF52540">
    <property type="entry name" value="P-loop containing nucleoside triphosphate hydrolases"/>
    <property type="match status" value="1"/>
</dbReference>
<feature type="domain" description="Sigma-54 factor interaction" evidence="6">
    <location>
        <begin position="135"/>
        <end position="364"/>
    </location>
</feature>
<organism evidence="8 9">
    <name type="scientific">Niveibacterium umoris</name>
    <dbReference type="NCBI Taxonomy" id="1193620"/>
    <lineage>
        <taxon>Bacteria</taxon>
        <taxon>Pseudomonadati</taxon>
        <taxon>Pseudomonadota</taxon>
        <taxon>Betaproteobacteria</taxon>
        <taxon>Rhodocyclales</taxon>
        <taxon>Rhodocyclaceae</taxon>
        <taxon>Niveibacterium</taxon>
    </lineage>
</organism>
<evidence type="ECO:0000259" key="6">
    <source>
        <dbReference type="PROSITE" id="PS50045"/>
    </source>
</evidence>
<dbReference type="InterPro" id="IPR025662">
    <property type="entry name" value="Sigma_54_int_dom_ATP-bd_1"/>
</dbReference>
<feature type="domain" description="Response regulatory" evidence="7">
    <location>
        <begin position="3"/>
        <end position="117"/>
    </location>
</feature>
<dbReference type="Gene3D" id="1.10.8.60">
    <property type="match status" value="1"/>
</dbReference>
<dbReference type="CDD" id="cd00156">
    <property type="entry name" value="REC"/>
    <property type="match status" value="1"/>
</dbReference>
<dbReference type="SMART" id="SM00448">
    <property type="entry name" value="REC"/>
    <property type="match status" value="1"/>
</dbReference>
<dbReference type="InterPro" id="IPR009057">
    <property type="entry name" value="Homeodomain-like_sf"/>
</dbReference>
<protein>
    <submittedName>
        <fullName evidence="8">DNA-binding NtrC family response regulator</fullName>
    </submittedName>
</protein>
<dbReference type="InterPro" id="IPR002078">
    <property type="entry name" value="Sigma_54_int"/>
</dbReference>
<dbReference type="Gene3D" id="3.40.50.2300">
    <property type="match status" value="1"/>
</dbReference>
<evidence type="ECO:0000313" key="9">
    <source>
        <dbReference type="Proteomes" id="UP000561045"/>
    </source>
</evidence>
<evidence type="ECO:0000259" key="7">
    <source>
        <dbReference type="PROSITE" id="PS50110"/>
    </source>
</evidence>